<feature type="compositionally biased region" description="Low complexity" evidence="1">
    <location>
        <begin position="169"/>
        <end position="178"/>
    </location>
</feature>
<protein>
    <submittedName>
        <fullName evidence="2">Uncharacterized protein</fullName>
    </submittedName>
</protein>
<dbReference type="PANTHER" id="PTHR37708:SF7">
    <property type="entry name" value="DUF4005 DOMAIN-CONTAINING PROTEIN"/>
    <property type="match status" value="1"/>
</dbReference>
<accession>A0AAN9F0S0</accession>
<comment type="caution">
    <text evidence="2">The sequence shown here is derived from an EMBL/GenBank/DDBJ whole genome shotgun (WGS) entry which is preliminary data.</text>
</comment>
<organism evidence="2 3">
    <name type="scientific">Crotalaria pallida</name>
    <name type="common">Smooth rattlebox</name>
    <name type="synonym">Crotalaria striata</name>
    <dbReference type="NCBI Taxonomy" id="3830"/>
    <lineage>
        <taxon>Eukaryota</taxon>
        <taxon>Viridiplantae</taxon>
        <taxon>Streptophyta</taxon>
        <taxon>Embryophyta</taxon>
        <taxon>Tracheophyta</taxon>
        <taxon>Spermatophyta</taxon>
        <taxon>Magnoliopsida</taxon>
        <taxon>eudicotyledons</taxon>
        <taxon>Gunneridae</taxon>
        <taxon>Pentapetalae</taxon>
        <taxon>rosids</taxon>
        <taxon>fabids</taxon>
        <taxon>Fabales</taxon>
        <taxon>Fabaceae</taxon>
        <taxon>Papilionoideae</taxon>
        <taxon>50 kb inversion clade</taxon>
        <taxon>genistoids sensu lato</taxon>
        <taxon>core genistoids</taxon>
        <taxon>Crotalarieae</taxon>
        <taxon>Crotalaria</taxon>
    </lineage>
</organism>
<evidence type="ECO:0000313" key="2">
    <source>
        <dbReference type="EMBL" id="KAK7266811.1"/>
    </source>
</evidence>
<proteinExistence type="predicted"/>
<feature type="region of interest" description="Disordered" evidence="1">
    <location>
        <begin position="72"/>
        <end position="91"/>
    </location>
</feature>
<evidence type="ECO:0000256" key="1">
    <source>
        <dbReference type="SAM" id="MobiDB-lite"/>
    </source>
</evidence>
<dbReference type="EMBL" id="JAYWIO010000004">
    <property type="protein sequence ID" value="KAK7266811.1"/>
    <property type="molecule type" value="Genomic_DNA"/>
</dbReference>
<evidence type="ECO:0000313" key="3">
    <source>
        <dbReference type="Proteomes" id="UP001372338"/>
    </source>
</evidence>
<feature type="region of interest" description="Disordered" evidence="1">
    <location>
        <begin position="213"/>
        <end position="233"/>
    </location>
</feature>
<dbReference type="AlphaFoldDB" id="A0AAN9F0S0"/>
<gene>
    <name evidence="2" type="ORF">RIF29_19467</name>
</gene>
<dbReference type="Proteomes" id="UP001372338">
    <property type="component" value="Unassembled WGS sequence"/>
</dbReference>
<reference evidence="2 3" key="1">
    <citation type="submission" date="2024-01" db="EMBL/GenBank/DDBJ databases">
        <title>The genomes of 5 underutilized Papilionoideae crops provide insights into root nodulation and disease resistanc.</title>
        <authorList>
            <person name="Yuan L."/>
        </authorList>
    </citation>
    <scope>NUCLEOTIDE SEQUENCE [LARGE SCALE GENOMIC DNA]</scope>
    <source>
        <strain evidence="2">ZHUSHIDOU_FW_LH</strain>
        <tissue evidence="2">Leaf</tissue>
    </source>
</reference>
<sequence>MSVTNDSVSLHQTNPTLEHLFHALDPISLILNQNSQPFPLRLTTADSFIMERGPKYKAYAELRETRLRLRRQQQQQQEHDEVAEPKVVTTTTPPRKQVKFQGNLGSMRKGCSSILAQSVPDFTSALRKENKKPVNSNSNRTTLLPSLFEITPPMKSFSNKGSNDDDSGSRGSKSASAAGEKKKVASVARKSYASIDELKSLSSATANAINIEGRGGRSRGVMGKSVSGYYRQF</sequence>
<name>A0AAN9F0S0_CROPI</name>
<keyword evidence="3" id="KW-1185">Reference proteome</keyword>
<feature type="region of interest" description="Disordered" evidence="1">
    <location>
        <begin position="151"/>
        <end position="186"/>
    </location>
</feature>
<dbReference type="PANTHER" id="PTHR37708">
    <property type="entry name" value="HOMEOBOX HOX-B3-LIKE PROTEIN"/>
    <property type="match status" value="1"/>
</dbReference>